<dbReference type="PIRSF" id="PIRSF000819">
    <property type="entry name" value="Streptomycin_3-adenylyltransf"/>
    <property type="match status" value="1"/>
</dbReference>
<dbReference type="Gene3D" id="3.30.460.10">
    <property type="entry name" value="Beta Polymerase, domain 2"/>
    <property type="match status" value="1"/>
</dbReference>
<dbReference type="RefSeq" id="WP_154682694.1">
    <property type="nucleotide sequence ID" value="NZ_CP046115.1"/>
</dbReference>
<evidence type="ECO:0000259" key="8">
    <source>
        <dbReference type="Pfam" id="PF13427"/>
    </source>
</evidence>
<dbReference type="Pfam" id="PF13427">
    <property type="entry name" value="AadA_C"/>
    <property type="match status" value="1"/>
</dbReference>
<protein>
    <recommendedName>
        <fullName evidence="4 7">Aminoglycoside (3'') (9) adenylyltransferase</fullName>
        <ecNumber evidence="3 7">2.7.7.47</ecNumber>
    </recommendedName>
</protein>
<keyword evidence="7" id="KW-0547">Nucleotide-binding</keyword>
<name>A0A6B8N3N3_KLEOX</name>
<keyword evidence="7" id="KW-0067">ATP-binding</keyword>
<evidence type="ECO:0000256" key="2">
    <source>
        <dbReference type="ARBA" id="ARBA00023251"/>
    </source>
</evidence>
<sequence>MRALDLSPCTQKQIHTACTLLEHVLENDLMAIHLFGSAIDGGLKPLSDIDLLVTVHSPLRDEQRHNLMQRLLEISAYPGTSDVYRALEVTVVAYSQVVPWQFPPVRELQFGEWLRDDITKGEYESARPDPDLAILLTKVRQNSIPLRGEEASLLYAAIPERDLQHTFHQALALWNKADDVMGDERNILLTLARIWYSVETGRIAAKDEAAAWLLPQLSGVYAELLAEARAEYLGHVTVDWAAKMPQVEAFVRDVKRGIQEKLACHTRT</sequence>
<dbReference type="GO" id="GO:0070566">
    <property type="term" value="F:adenylyltransferase activity"/>
    <property type="evidence" value="ECO:0007669"/>
    <property type="project" value="InterPro"/>
</dbReference>
<evidence type="ECO:0000256" key="3">
    <source>
        <dbReference type="ARBA" id="ARBA00035126"/>
    </source>
</evidence>
<dbReference type="GO" id="GO:0046677">
    <property type="term" value="P:response to antibiotic"/>
    <property type="evidence" value="ECO:0007669"/>
    <property type="project" value="UniProtKB-KW"/>
</dbReference>
<keyword evidence="7" id="KW-0548">Nucleotidyltransferase</keyword>
<evidence type="ECO:0000256" key="5">
    <source>
        <dbReference type="ARBA" id="ARBA00047831"/>
    </source>
</evidence>
<feature type="domain" description="Adenylyltransferase AadA C-terminal" evidence="8">
    <location>
        <begin position="156"/>
        <end position="255"/>
    </location>
</feature>
<evidence type="ECO:0000259" key="9">
    <source>
        <dbReference type="Pfam" id="PF18765"/>
    </source>
</evidence>
<dbReference type="InterPro" id="IPR024172">
    <property type="entry name" value="AadA/Aad9"/>
</dbReference>
<dbReference type="NCBIfam" id="NF010309">
    <property type="entry name" value="PRK13746.1"/>
    <property type="match status" value="1"/>
</dbReference>
<proteinExistence type="predicted"/>
<dbReference type="SUPFAM" id="SSF81301">
    <property type="entry name" value="Nucleotidyltransferase"/>
    <property type="match status" value="1"/>
</dbReference>
<comment type="catalytic activity">
    <reaction evidence="6 7">
        <text>streptomycin + ATP = 3''-O-adenylylstreptomycin + diphosphate</text>
        <dbReference type="Rhea" id="RHEA:20245"/>
        <dbReference type="ChEBI" id="CHEBI:30616"/>
        <dbReference type="ChEBI" id="CHEBI:33019"/>
        <dbReference type="ChEBI" id="CHEBI:58007"/>
        <dbReference type="ChEBI" id="CHEBI:58605"/>
        <dbReference type="EC" id="2.7.7.47"/>
    </reaction>
</comment>
<dbReference type="OrthoDB" id="7058480at2"/>
<feature type="domain" description="Polymerase beta nucleotidyltransferase" evidence="9">
    <location>
        <begin position="27"/>
        <end position="74"/>
    </location>
</feature>
<evidence type="ECO:0000313" key="11">
    <source>
        <dbReference type="Proteomes" id="UP000427108"/>
    </source>
</evidence>
<organism evidence="10 11">
    <name type="scientific">Klebsiella oxytoca</name>
    <dbReference type="NCBI Taxonomy" id="571"/>
    <lineage>
        <taxon>Bacteria</taxon>
        <taxon>Pseudomonadati</taxon>
        <taxon>Pseudomonadota</taxon>
        <taxon>Gammaproteobacteria</taxon>
        <taxon>Enterobacterales</taxon>
        <taxon>Enterobacteriaceae</taxon>
        <taxon>Klebsiella/Raoultella group</taxon>
        <taxon>Klebsiella</taxon>
    </lineage>
</organism>
<dbReference type="GO" id="GO:0005524">
    <property type="term" value="F:ATP binding"/>
    <property type="evidence" value="ECO:0007669"/>
    <property type="project" value="UniProtKB-KW"/>
</dbReference>
<dbReference type="Pfam" id="PF18765">
    <property type="entry name" value="Polbeta"/>
    <property type="match status" value="1"/>
</dbReference>
<gene>
    <name evidence="10" type="ORF">GJ746_10845</name>
</gene>
<keyword evidence="1 7" id="KW-0808">Transferase</keyword>
<evidence type="ECO:0000256" key="7">
    <source>
        <dbReference type="PIRNR" id="PIRNR000819"/>
    </source>
</evidence>
<reference evidence="10 11" key="1">
    <citation type="submission" date="2019-11" db="EMBL/GenBank/DDBJ databases">
        <title>Isolation and Application of One Kind of P-Hydroxybenzoic Acid Degrading Bacterium in Mitigating Cropping Obstacle of Cucumber.</title>
        <authorList>
            <person name="Wu F."/>
            <person name="An Y."/>
        </authorList>
    </citation>
    <scope>NUCLEOTIDE SEQUENCE [LARGE SCALE GENOMIC DNA]</scope>
    <source>
        <strain evidence="10 11">P620</strain>
    </source>
</reference>
<evidence type="ECO:0000313" key="10">
    <source>
        <dbReference type="EMBL" id="QGN40507.1"/>
    </source>
</evidence>
<evidence type="ECO:0000256" key="6">
    <source>
        <dbReference type="ARBA" id="ARBA00048566"/>
    </source>
</evidence>
<comment type="catalytic activity">
    <reaction evidence="5 7">
        <text>spectinomycin + ATP = 9-O-adenylylspectinomycin + diphosphate</text>
        <dbReference type="Rhea" id="RHEA:63228"/>
        <dbReference type="ChEBI" id="CHEBI:30616"/>
        <dbReference type="ChEBI" id="CHEBI:33019"/>
        <dbReference type="ChEBI" id="CHEBI:146260"/>
        <dbReference type="ChEBI" id="CHEBI:146261"/>
    </reaction>
</comment>
<dbReference type="CDD" id="cd05403">
    <property type="entry name" value="NT_KNTase_like"/>
    <property type="match status" value="1"/>
</dbReference>
<dbReference type="InterPro" id="IPR025184">
    <property type="entry name" value="AadA_C"/>
</dbReference>
<dbReference type="Proteomes" id="UP000427108">
    <property type="component" value="Chromosome"/>
</dbReference>
<accession>A0A6B8N3N3</accession>
<keyword evidence="2 7" id="KW-0046">Antibiotic resistance</keyword>
<dbReference type="InterPro" id="IPR041633">
    <property type="entry name" value="Polbeta"/>
</dbReference>
<dbReference type="EC" id="2.7.7.47" evidence="3 7"/>
<dbReference type="GO" id="GO:0009012">
    <property type="term" value="F:aminoglycoside 3''-adenylyltransferase activity"/>
    <property type="evidence" value="ECO:0007669"/>
    <property type="project" value="UniProtKB-EC"/>
</dbReference>
<evidence type="ECO:0000256" key="4">
    <source>
        <dbReference type="ARBA" id="ARBA00035252"/>
    </source>
</evidence>
<evidence type="ECO:0000256" key="1">
    <source>
        <dbReference type="ARBA" id="ARBA00022679"/>
    </source>
</evidence>
<dbReference type="AlphaFoldDB" id="A0A6B8N3N3"/>
<dbReference type="InterPro" id="IPR043519">
    <property type="entry name" value="NT_sf"/>
</dbReference>
<dbReference type="EMBL" id="CP046115">
    <property type="protein sequence ID" value="QGN40507.1"/>
    <property type="molecule type" value="Genomic_DNA"/>
</dbReference>